<reference evidence="2" key="1">
    <citation type="submission" date="2017-01" db="EMBL/GenBank/DDBJ databases">
        <authorList>
            <person name="Varghese N."/>
            <person name="Submissions S."/>
        </authorList>
    </citation>
    <scope>NUCLEOTIDE SEQUENCE [LARGE SCALE GENOMIC DNA]</scope>
    <source>
        <strain evidence="2">ATCC 51758</strain>
    </source>
</reference>
<sequence length="144" mass="14690">MPLHAVPSAPTDRMPAGLLPRPCAARRTRARAPLAFALRLCLALALVLVQGAALTHVIGHTAEVSAARSGERPRFDTDDGVRHLAYCVDCLSFGGIDLPLADRGKPPVASGAALAPAAFRSADTPACAGLAPRCRAPPGATPGA</sequence>
<accession>A0A1N7BF84</accession>
<proteinExistence type="predicted"/>
<organism evidence="1 2">
    <name type="scientific">Aromatoleum tolulyticum</name>
    <dbReference type="NCBI Taxonomy" id="34027"/>
    <lineage>
        <taxon>Bacteria</taxon>
        <taxon>Pseudomonadati</taxon>
        <taxon>Pseudomonadota</taxon>
        <taxon>Betaproteobacteria</taxon>
        <taxon>Rhodocyclales</taxon>
        <taxon>Rhodocyclaceae</taxon>
        <taxon>Aromatoleum</taxon>
    </lineage>
</organism>
<keyword evidence="2" id="KW-1185">Reference proteome</keyword>
<evidence type="ECO:0000313" key="1">
    <source>
        <dbReference type="EMBL" id="SIR50008.1"/>
    </source>
</evidence>
<dbReference type="STRING" id="34027.SAMN05421829_11786"/>
<gene>
    <name evidence="1" type="ORF">SAMN05421829_11786</name>
</gene>
<protein>
    <recommendedName>
        <fullName evidence="3">DUF2946 domain-containing protein</fullName>
    </recommendedName>
</protein>
<name>A0A1N7BF84_9RHOO</name>
<evidence type="ECO:0000313" key="2">
    <source>
        <dbReference type="Proteomes" id="UP000186819"/>
    </source>
</evidence>
<dbReference type="Proteomes" id="UP000186819">
    <property type="component" value="Unassembled WGS sequence"/>
</dbReference>
<evidence type="ECO:0008006" key="3">
    <source>
        <dbReference type="Google" id="ProtNLM"/>
    </source>
</evidence>
<dbReference type="EMBL" id="FTMD01000017">
    <property type="protein sequence ID" value="SIR50008.1"/>
    <property type="molecule type" value="Genomic_DNA"/>
</dbReference>
<dbReference type="AlphaFoldDB" id="A0A1N7BF84"/>